<keyword evidence="2" id="KW-1185">Reference proteome</keyword>
<dbReference type="EMBL" id="ML995502">
    <property type="protein sequence ID" value="KAF2137540.1"/>
    <property type="molecule type" value="Genomic_DNA"/>
</dbReference>
<accession>A0A6A6B0J0</accession>
<gene>
    <name evidence="1" type="ORF">K452DRAFT_102144</name>
</gene>
<sequence>MTRALSRTSTPRSDLASSGSAPLLYTGSGGSLRFSFFSTPPPHFLPVGQASLARSAGEARGVGRGCVSSEAVVAVLAMYVWRLASGVDQCRDRAAATRHGGDDLLSASLNFLGPLAHTCWRSSSPYSDVPSFFICAYQISFLSCFLSCNVYPINDDQQNKESSAFPFFFTLFLFDYF</sequence>
<name>A0A6A6B0J0_9PEZI</name>
<dbReference type="RefSeq" id="XP_033393255.1">
    <property type="nucleotide sequence ID" value="XM_033534913.1"/>
</dbReference>
<evidence type="ECO:0000313" key="1">
    <source>
        <dbReference type="EMBL" id="KAF2137540.1"/>
    </source>
</evidence>
<dbReference type="GeneID" id="54292403"/>
<evidence type="ECO:0000313" key="2">
    <source>
        <dbReference type="Proteomes" id="UP000799438"/>
    </source>
</evidence>
<organism evidence="1 2">
    <name type="scientific">Aplosporella prunicola CBS 121167</name>
    <dbReference type="NCBI Taxonomy" id="1176127"/>
    <lineage>
        <taxon>Eukaryota</taxon>
        <taxon>Fungi</taxon>
        <taxon>Dikarya</taxon>
        <taxon>Ascomycota</taxon>
        <taxon>Pezizomycotina</taxon>
        <taxon>Dothideomycetes</taxon>
        <taxon>Dothideomycetes incertae sedis</taxon>
        <taxon>Botryosphaeriales</taxon>
        <taxon>Aplosporellaceae</taxon>
        <taxon>Aplosporella</taxon>
    </lineage>
</organism>
<protein>
    <submittedName>
        <fullName evidence="1">Uncharacterized protein</fullName>
    </submittedName>
</protein>
<proteinExistence type="predicted"/>
<dbReference type="AlphaFoldDB" id="A0A6A6B0J0"/>
<reference evidence="1" key="1">
    <citation type="journal article" date="2020" name="Stud. Mycol.">
        <title>101 Dothideomycetes genomes: a test case for predicting lifestyles and emergence of pathogens.</title>
        <authorList>
            <person name="Haridas S."/>
            <person name="Albert R."/>
            <person name="Binder M."/>
            <person name="Bloem J."/>
            <person name="Labutti K."/>
            <person name="Salamov A."/>
            <person name="Andreopoulos B."/>
            <person name="Baker S."/>
            <person name="Barry K."/>
            <person name="Bills G."/>
            <person name="Bluhm B."/>
            <person name="Cannon C."/>
            <person name="Castanera R."/>
            <person name="Culley D."/>
            <person name="Daum C."/>
            <person name="Ezra D."/>
            <person name="Gonzalez J."/>
            <person name="Henrissat B."/>
            <person name="Kuo A."/>
            <person name="Liang C."/>
            <person name="Lipzen A."/>
            <person name="Lutzoni F."/>
            <person name="Magnuson J."/>
            <person name="Mondo S."/>
            <person name="Nolan M."/>
            <person name="Ohm R."/>
            <person name="Pangilinan J."/>
            <person name="Park H.-J."/>
            <person name="Ramirez L."/>
            <person name="Alfaro M."/>
            <person name="Sun H."/>
            <person name="Tritt A."/>
            <person name="Yoshinaga Y."/>
            <person name="Zwiers L.-H."/>
            <person name="Turgeon B."/>
            <person name="Goodwin S."/>
            <person name="Spatafora J."/>
            <person name="Crous P."/>
            <person name="Grigoriev I."/>
        </authorList>
    </citation>
    <scope>NUCLEOTIDE SEQUENCE</scope>
    <source>
        <strain evidence="1">CBS 121167</strain>
    </source>
</reference>
<dbReference type="Proteomes" id="UP000799438">
    <property type="component" value="Unassembled WGS sequence"/>
</dbReference>